<sequence>MQEKHKYRLILSSRTSEKRRCLGRRANVSPKAEKCDDYRIPLKSQNDREPPKTRRMIMKDAAVIAATKAVADAEIACAEAEKAAMLADEIEAQAEASASFHKKLMRELENKTFRIHLL</sequence>
<name>A0AAN9EAT0_CROPI</name>
<comment type="caution">
    <text evidence="1">The sequence shown here is derived from an EMBL/GenBank/DDBJ whole genome shotgun (WGS) entry which is preliminary data.</text>
</comment>
<keyword evidence="2" id="KW-1185">Reference proteome</keyword>
<dbReference type="Proteomes" id="UP001372338">
    <property type="component" value="Unassembled WGS sequence"/>
</dbReference>
<evidence type="ECO:0000313" key="1">
    <source>
        <dbReference type="EMBL" id="KAK7251133.1"/>
    </source>
</evidence>
<accession>A0AAN9EAT0</accession>
<gene>
    <name evidence="1" type="ORF">RIF29_34066</name>
</gene>
<protein>
    <submittedName>
        <fullName evidence="1">Uncharacterized protein</fullName>
    </submittedName>
</protein>
<evidence type="ECO:0000313" key="2">
    <source>
        <dbReference type="Proteomes" id="UP001372338"/>
    </source>
</evidence>
<reference evidence="1 2" key="1">
    <citation type="submission" date="2024-01" db="EMBL/GenBank/DDBJ databases">
        <title>The genomes of 5 underutilized Papilionoideae crops provide insights into root nodulation and disease resistanc.</title>
        <authorList>
            <person name="Yuan L."/>
        </authorList>
    </citation>
    <scope>NUCLEOTIDE SEQUENCE [LARGE SCALE GENOMIC DNA]</scope>
    <source>
        <strain evidence="1">ZHUSHIDOU_FW_LH</strain>
        <tissue evidence="1">Leaf</tissue>
    </source>
</reference>
<organism evidence="1 2">
    <name type="scientific">Crotalaria pallida</name>
    <name type="common">Smooth rattlebox</name>
    <name type="synonym">Crotalaria striata</name>
    <dbReference type="NCBI Taxonomy" id="3830"/>
    <lineage>
        <taxon>Eukaryota</taxon>
        <taxon>Viridiplantae</taxon>
        <taxon>Streptophyta</taxon>
        <taxon>Embryophyta</taxon>
        <taxon>Tracheophyta</taxon>
        <taxon>Spermatophyta</taxon>
        <taxon>Magnoliopsida</taxon>
        <taxon>eudicotyledons</taxon>
        <taxon>Gunneridae</taxon>
        <taxon>Pentapetalae</taxon>
        <taxon>rosids</taxon>
        <taxon>fabids</taxon>
        <taxon>Fabales</taxon>
        <taxon>Fabaceae</taxon>
        <taxon>Papilionoideae</taxon>
        <taxon>50 kb inversion clade</taxon>
        <taxon>genistoids sensu lato</taxon>
        <taxon>core genistoids</taxon>
        <taxon>Crotalarieae</taxon>
        <taxon>Crotalaria</taxon>
    </lineage>
</organism>
<proteinExistence type="predicted"/>
<dbReference type="EMBL" id="JAYWIO010000007">
    <property type="protein sequence ID" value="KAK7251133.1"/>
    <property type="molecule type" value="Genomic_DNA"/>
</dbReference>
<dbReference type="AlphaFoldDB" id="A0AAN9EAT0"/>